<evidence type="ECO:0000313" key="1">
    <source>
        <dbReference type="EMBL" id="CAB4546021.1"/>
    </source>
</evidence>
<dbReference type="AlphaFoldDB" id="A0A6J6C3U2"/>
<reference evidence="1" key="1">
    <citation type="submission" date="2020-05" db="EMBL/GenBank/DDBJ databases">
        <authorList>
            <person name="Chiriac C."/>
            <person name="Salcher M."/>
            <person name="Ghai R."/>
            <person name="Kavagutti S V."/>
        </authorList>
    </citation>
    <scope>NUCLEOTIDE SEQUENCE</scope>
</reference>
<protein>
    <submittedName>
        <fullName evidence="1">Unannotated protein</fullName>
    </submittedName>
</protein>
<name>A0A6J6C3U2_9ZZZZ</name>
<dbReference type="EMBL" id="CAEZSO010000132">
    <property type="protein sequence ID" value="CAB4546021.1"/>
    <property type="molecule type" value="Genomic_DNA"/>
</dbReference>
<proteinExistence type="predicted"/>
<accession>A0A6J6C3U2</accession>
<sequence>MKVTDLLFRQPTFLMMYLNNIKSSPALRKVSNL</sequence>
<organism evidence="1">
    <name type="scientific">freshwater metagenome</name>
    <dbReference type="NCBI Taxonomy" id="449393"/>
    <lineage>
        <taxon>unclassified sequences</taxon>
        <taxon>metagenomes</taxon>
        <taxon>ecological metagenomes</taxon>
    </lineage>
</organism>
<gene>
    <name evidence="1" type="ORF">UFOPK1446_00712</name>
</gene>